<gene>
    <name evidence="2" type="ordered locus">NAMH_1548</name>
</gene>
<dbReference type="Gene3D" id="2.160.20.70">
    <property type="match status" value="1"/>
</dbReference>
<dbReference type="GO" id="GO:0000902">
    <property type="term" value="P:cell morphogenesis"/>
    <property type="evidence" value="ECO:0007669"/>
    <property type="project" value="InterPro"/>
</dbReference>
<evidence type="ECO:0000313" key="3">
    <source>
        <dbReference type="Proteomes" id="UP000000448"/>
    </source>
</evidence>
<dbReference type="eggNOG" id="COG0850">
    <property type="taxonomic scope" value="Bacteria"/>
</dbReference>
<dbReference type="InterPro" id="IPR016098">
    <property type="entry name" value="CAP/MinC_C"/>
</dbReference>
<evidence type="ECO:0000259" key="1">
    <source>
        <dbReference type="Pfam" id="PF03775"/>
    </source>
</evidence>
<reference evidence="2 3" key="1">
    <citation type="journal article" date="2009" name="PLoS Genet.">
        <title>Adaptations to submarine hydrothermal environments exemplified by the genome of Nautilia profundicola.</title>
        <authorList>
            <person name="Campbell B.J."/>
            <person name="Smith J.L."/>
            <person name="Hanson T.E."/>
            <person name="Klotz M.G."/>
            <person name="Stein L.Y."/>
            <person name="Lee C.K."/>
            <person name="Wu D."/>
            <person name="Robinson J.M."/>
            <person name="Khouri H.M."/>
            <person name="Eisen J.A."/>
            <person name="Cary S.C."/>
        </authorList>
    </citation>
    <scope>NUCLEOTIDE SEQUENCE [LARGE SCALE GENOMIC DNA]</scope>
    <source>
        <strain evidence="3">ATCC BAA-1463 / DSM 18972 / AmH</strain>
    </source>
</reference>
<dbReference type="InterPro" id="IPR005526">
    <property type="entry name" value="Septum_form_inhib_MinC_C"/>
</dbReference>
<dbReference type="STRING" id="598659.NAMH_1548"/>
<dbReference type="Proteomes" id="UP000000448">
    <property type="component" value="Chromosome"/>
</dbReference>
<dbReference type="OrthoDB" id="5323841at2"/>
<accession>B9L6E9</accession>
<sequence>MRQKTIRVFEVDDYENLIKVVESKYELIKNYYFLLKESNKEIENFLRSKNLSYFVSNSEGFTPKKEISQEIKVVEKEIIKKIKTETRIYDKIIRSGEEILTEDNLVFLNRINAGAKIKSSGNIEIFDECEGRVVCDGDYMIVKRNIKGTIIFKGADIGKIDKLTLISDNMKKVLE</sequence>
<feature type="domain" description="Septum formation inhibitor MinC C-terminal" evidence="1">
    <location>
        <begin position="88"/>
        <end position="134"/>
    </location>
</feature>
<dbReference type="RefSeq" id="WP_015901750.1">
    <property type="nucleotide sequence ID" value="NC_012115.1"/>
</dbReference>
<dbReference type="KEGG" id="nam:NAMH_1548"/>
<organism evidence="2 3">
    <name type="scientific">Nautilia profundicola (strain ATCC BAA-1463 / DSM 18972 / AmH)</name>
    <dbReference type="NCBI Taxonomy" id="598659"/>
    <lineage>
        <taxon>Bacteria</taxon>
        <taxon>Pseudomonadati</taxon>
        <taxon>Campylobacterota</taxon>
        <taxon>Epsilonproteobacteria</taxon>
        <taxon>Nautiliales</taxon>
        <taxon>Nautiliaceae</taxon>
        <taxon>Nautilia</taxon>
    </lineage>
</organism>
<proteinExistence type="predicted"/>
<name>B9L6E9_NAUPA</name>
<dbReference type="SUPFAM" id="SSF63848">
    <property type="entry name" value="Cell-division inhibitor MinC, C-terminal domain"/>
    <property type="match status" value="1"/>
</dbReference>
<dbReference type="InterPro" id="IPR036145">
    <property type="entry name" value="MinC_C_sf"/>
</dbReference>
<dbReference type="AlphaFoldDB" id="B9L6E9"/>
<keyword evidence="3" id="KW-1185">Reference proteome</keyword>
<protein>
    <recommendedName>
        <fullName evidence="1">Septum formation inhibitor MinC C-terminal domain-containing protein</fullName>
    </recommendedName>
</protein>
<dbReference type="EMBL" id="CP001279">
    <property type="protein sequence ID" value="ACM92698.1"/>
    <property type="molecule type" value="Genomic_DNA"/>
</dbReference>
<dbReference type="NCBIfam" id="NF001817">
    <property type="entry name" value="PRK00556.1-1"/>
    <property type="match status" value="1"/>
</dbReference>
<dbReference type="HOGENOM" id="CLU_114483_0_0_7"/>
<dbReference type="Pfam" id="PF03775">
    <property type="entry name" value="MinC_C"/>
    <property type="match status" value="1"/>
</dbReference>
<evidence type="ECO:0000313" key="2">
    <source>
        <dbReference type="EMBL" id="ACM92698.1"/>
    </source>
</evidence>